<reference evidence="4 5" key="1">
    <citation type="journal article" date="2010" name="J. Bacteriol.">
        <title>Biochemical characterization of a novel indole prenyltransferase from Streptomyces sp. SN-593.</title>
        <authorList>
            <person name="Takahashi S."/>
            <person name="Takagi H."/>
            <person name="Toyoda A."/>
            <person name="Uramoto M."/>
            <person name="Nogawa T."/>
            <person name="Ueki M."/>
            <person name="Sakaki Y."/>
            <person name="Osada H."/>
        </authorList>
    </citation>
    <scope>NUCLEOTIDE SEQUENCE [LARGE SCALE GENOMIC DNA]</scope>
    <source>
        <strain evidence="4 5">SN-593</strain>
    </source>
</reference>
<proteinExistence type="predicted"/>
<feature type="region of interest" description="Disordered" evidence="1">
    <location>
        <begin position="221"/>
        <end position="260"/>
    </location>
</feature>
<dbReference type="Gene3D" id="1.10.10.2840">
    <property type="entry name" value="PucR C-terminal helix-turn-helix domain"/>
    <property type="match status" value="1"/>
</dbReference>
<dbReference type="PANTHER" id="PTHR33744">
    <property type="entry name" value="CARBOHYDRATE DIACID REGULATOR"/>
    <property type="match status" value="1"/>
</dbReference>
<protein>
    <submittedName>
        <fullName evidence="4">Putative regulatory protein</fullName>
    </submittedName>
</protein>
<sequence length="447" mass="47189">MARRAARQHGRRRAPVDGPWTRFPPRFTAAVGKERTSLAAEIIGEIRRQVPEFARPLAGNFGAGIQQGVESALREFADLLAAGRAEGAFTEDRLRVHRALGRGELAEGRSLDALQAAYRLGGRVAWRRYARVARRSGLGTDQMVVLAEAIFACLDELASAAVRGYTEAKADEAGTLGRRRHRLLDLLVTGAAPDAVREAAATADWPMPSAVACVALGPAPAAPPAAGPSPAGPPPGGPLPAGPPPGGPSSAGPSRAGTARGRARLPDLVLADTDGEQPYLLVPEPALYLRDGQVQRALHARTAVIGPTVPVGLAADSLRWARAILGCLPDGQTGGPVDCDRCLPELLLLGDPALVGLVADRRLRPLAALTPKRAERLAETLLAWLQTHRGSAPDVAARLGIHPQTARRRLHQVQRLFGAALADPDARFELEVALRGRVLAHHPPAAR</sequence>
<dbReference type="Proteomes" id="UP000595703">
    <property type="component" value="Chromosome"/>
</dbReference>
<evidence type="ECO:0000256" key="1">
    <source>
        <dbReference type="SAM" id="MobiDB-lite"/>
    </source>
</evidence>
<organism evidence="4 5">
    <name type="scientific">Actinacidiphila reveromycinica</name>
    <dbReference type="NCBI Taxonomy" id="659352"/>
    <lineage>
        <taxon>Bacteria</taxon>
        <taxon>Bacillati</taxon>
        <taxon>Actinomycetota</taxon>
        <taxon>Actinomycetes</taxon>
        <taxon>Kitasatosporales</taxon>
        <taxon>Streptomycetaceae</taxon>
        <taxon>Actinacidiphila</taxon>
    </lineage>
</organism>
<keyword evidence="5" id="KW-1185">Reference proteome</keyword>
<evidence type="ECO:0000259" key="2">
    <source>
        <dbReference type="Pfam" id="PF13556"/>
    </source>
</evidence>
<dbReference type="InterPro" id="IPR058663">
    <property type="entry name" value="PucR-like_N"/>
</dbReference>
<dbReference type="InterPro" id="IPR042070">
    <property type="entry name" value="PucR_C-HTH_sf"/>
</dbReference>
<reference evidence="4 5" key="4">
    <citation type="journal article" date="2020" name="Sci. Rep.">
        <title>beta-carboline chemical signals induce reveromycin production through a LuxR family regulator in Streptomyces sp. SN-593.</title>
        <authorList>
            <person name="Panthee S."/>
            <person name="Kito N."/>
            <person name="Hayashi T."/>
            <person name="Shimizu T."/>
            <person name="Ishikawa J."/>
            <person name="Hamamoto H."/>
            <person name="Osada H."/>
            <person name="Takahashi S."/>
        </authorList>
    </citation>
    <scope>NUCLEOTIDE SEQUENCE [LARGE SCALE GENOMIC DNA]</scope>
    <source>
        <strain evidence="4 5">SN-593</strain>
    </source>
</reference>
<dbReference type="InterPro" id="IPR051448">
    <property type="entry name" value="CdaR-like_regulators"/>
</dbReference>
<accession>A0A7U3UR71</accession>
<feature type="domain" description="PucR C-terminal helix-turn-helix" evidence="2">
    <location>
        <begin position="377"/>
        <end position="435"/>
    </location>
</feature>
<dbReference type="InterPro" id="IPR025736">
    <property type="entry name" value="PucR_C-HTH_dom"/>
</dbReference>
<name>A0A7U3UR71_9ACTN</name>
<reference evidence="4 5" key="2">
    <citation type="journal article" date="2011" name="J. Antibiot.">
        <title>Furaquinocins I and J: novel polyketide isoprenoid hybrid compounds from Streptomyces reveromyceticus SN-593.</title>
        <authorList>
            <person name="Panthee S."/>
            <person name="Takahashi S."/>
            <person name="Takagi H."/>
            <person name="Nogawa T."/>
            <person name="Oowada E."/>
            <person name="Uramoto M."/>
            <person name="Osada H."/>
        </authorList>
    </citation>
    <scope>NUCLEOTIDE SEQUENCE [LARGE SCALE GENOMIC DNA]</scope>
    <source>
        <strain evidence="4 5">SN-593</strain>
    </source>
</reference>
<dbReference type="Pfam" id="PF25906">
    <property type="entry name" value="PucR-like_N"/>
    <property type="match status" value="1"/>
</dbReference>
<gene>
    <name evidence="4" type="ORF">RVR_2869</name>
</gene>
<evidence type="ECO:0000259" key="3">
    <source>
        <dbReference type="Pfam" id="PF25906"/>
    </source>
</evidence>
<dbReference type="EMBL" id="AP018365">
    <property type="protein sequence ID" value="BBA97223.1"/>
    <property type="molecule type" value="Genomic_DNA"/>
</dbReference>
<evidence type="ECO:0000313" key="4">
    <source>
        <dbReference type="EMBL" id="BBA97223.1"/>
    </source>
</evidence>
<feature type="compositionally biased region" description="Low complexity" evidence="1">
    <location>
        <begin position="248"/>
        <end position="260"/>
    </location>
</feature>
<feature type="compositionally biased region" description="Pro residues" evidence="1">
    <location>
        <begin position="221"/>
        <end position="247"/>
    </location>
</feature>
<dbReference type="AlphaFoldDB" id="A0A7U3UR71"/>
<feature type="domain" description="PucR-like N-terminal" evidence="3">
    <location>
        <begin position="20"/>
        <end position="188"/>
    </location>
</feature>
<evidence type="ECO:0000313" key="5">
    <source>
        <dbReference type="Proteomes" id="UP000595703"/>
    </source>
</evidence>
<dbReference type="PANTHER" id="PTHR33744:SF1">
    <property type="entry name" value="DNA-BINDING TRANSCRIPTIONAL ACTIVATOR ADER"/>
    <property type="match status" value="1"/>
</dbReference>
<reference evidence="4 5" key="3">
    <citation type="journal article" date="2011" name="Nat. Chem. Biol.">
        <title>Reveromycin A biosynthesis uses RevG and RevJ for stereospecific spiroacetal formation.</title>
        <authorList>
            <person name="Takahashi S."/>
            <person name="Toyoda A."/>
            <person name="Sekiyama Y."/>
            <person name="Takagi H."/>
            <person name="Nogawa T."/>
            <person name="Uramoto M."/>
            <person name="Suzuki R."/>
            <person name="Koshino H."/>
            <person name="Kumano T."/>
            <person name="Panthee S."/>
            <person name="Dairi T."/>
            <person name="Ishikawa J."/>
            <person name="Ikeda H."/>
            <person name="Sakaki Y."/>
            <person name="Osada H."/>
        </authorList>
    </citation>
    <scope>NUCLEOTIDE SEQUENCE [LARGE SCALE GENOMIC DNA]</scope>
    <source>
        <strain evidence="4 5">SN-593</strain>
    </source>
</reference>
<dbReference type="KEGG" id="arev:RVR_2869"/>
<dbReference type="Pfam" id="PF13556">
    <property type="entry name" value="HTH_30"/>
    <property type="match status" value="1"/>
</dbReference>